<name>A0A5K1JD40_9ACTN</name>
<accession>A0A5K1JD40</accession>
<protein>
    <submittedName>
        <fullName evidence="1">Uncharacterized protein</fullName>
    </submittedName>
</protein>
<organism evidence="1 2">
    <name type="scientific">Collinsella aerofaciens</name>
    <dbReference type="NCBI Taxonomy" id="74426"/>
    <lineage>
        <taxon>Bacteria</taxon>
        <taxon>Bacillati</taxon>
        <taxon>Actinomycetota</taxon>
        <taxon>Coriobacteriia</taxon>
        <taxon>Coriobacteriales</taxon>
        <taxon>Coriobacteriaceae</taxon>
        <taxon>Collinsella</taxon>
    </lineage>
</organism>
<dbReference type="RefSeq" id="WP_156064217.1">
    <property type="nucleotide sequence ID" value="NZ_CABWIH010000058.1"/>
</dbReference>
<evidence type="ECO:0000313" key="1">
    <source>
        <dbReference type="EMBL" id="VWM02419.1"/>
    </source>
</evidence>
<dbReference type="AlphaFoldDB" id="A0A5K1JD40"/>
<evidence type="ECO:0000313" key="2">
    <source>
        <dbReference type="Proteomes" id="UP000330807"/>
    </source>
</evidence>
<dbReference type="Proteomes" id="UP000330807">
    <property type="component" value="Unassembled WGS sequence"/>
</dbReference>
<reference evidence="1 2" key="1">
    <citation type="submission" date="2019-10" db="EMBL/GenBank/DDBJ databases">
        <authorList>
            <person name="Wolf R A."/>
        </authorList>
    </citation>
    <scope>NUCLEOTIDE SEQUENCE [LARGE SCALE GENOMIC DNA]</scope>
    <source>
        <strain evidence="1">Collinsella_aerofaciens_AK_138A</strain>
    </source>
</reference>
<sequence>MPITDEERRNVAANIRNAAERCKYDLQDDPDYDPFAALYTVFCGVRRFPRYKDILHLADLIDRPMCHDLVEHKQDPFIPGKRMTDGYFHCSSCGWHGQLWEYIGFGDMLAYEPVHCPKCGEEIKR</sequence>
<gene>
    <name evidence="1" type="ORF">LMKDKBCB_02290</name>
</gene>
<dbReference type="EMBL" id="CABWIH010000058">
    <property type="protein sequence ID" value="VWM02419.1"/>
    <property type="molecule type" value="Genomic_DNA"/>
</dbReference>
<proteinExistence type="predicted"/>